<evidence type="ECO:0000256" key="3">
    <source>
        <dbReference type="ARBA" id="ARBA00022714"/>
    </source>
</evidence>
<dbReference type="Pfam" id="PF00355">
    <property type="entry name" value="Rieske"/>
    <property type="match status" value="1"/>
</dbReference>
<dbReference type="PANTHER" id="PTHR43557">
    <property type="entry name" value="APOPTOSIS-INDUCING FACTOR 1"/>
    <property type="match status" value="1"/>
</dbReference>
<sequence length="549" mass="58956">MTETREGTGHRTMEQAPRPVLGPDASDADTTLPDQTLYDVAAVEDIKEGEVLSVILKEQSIALVKVGDEVRALGGRCPHKGAPLRGRLHCQSKVHGDVLVCPWHKAVLGVEDGRVKEPVAFSGLPVYPVRLVEGRVLVGSSPVRQAPVEKRQEDESVLVLGGGAAGASAIYTLREEGFAGRIILIGDEGTPPYDRPALSKGIFLGGPDKVQPALLLNEEFYAHHEVIRVQGTVAALDCDARRVQLDDGRDYQADHVLVATGGRPARPELPGIDLEGVLTLHDVRDARKISESITGDQAVILIGGGLTALELASALRQKGAGVTIIAPEHPVPMEAQWGREVGQILLRLHADNGVAFVSDTAVVGIYGAKHVEGVELEDGMKLPCTHVLVAVGNRPCRDFLPMPLGGGEEGAMPGIVVDEEMRIQPGIYAAGDVATFRRESGLCRIEHWRQAQIEGRAAARSILGLPRQPMPVPWYWTQQFGKKIEYIGWGEPFDSVLIEGDLGSFDFMAAYMQGQKVVALVSAGRASAMARAAVDFEGFVAREVKTSIV</sequence>
<keyword evidence="5" id="KW-0274">FAD</keyword>
<dbReference type="SUPFAM" id="SSF50022">
    <property type="entry name" value="ISP domain"/>
    <property type="match status" value="1"/>
</dbReference>
<dbReference type="InterPro" id="IPR017941">
    <property type="entry name" value="Rieske_2Fe-2S"/>
</dbReference>
<dbReference type="InterPro" id="IPR023753">
    <property type="entry name" value="FAD/NAD-binding_dom"/>
</dbReference>
<evidence type="ECO:0000256" key="6">
    <source>
        <dbReference type="ARBA" id="ARBA00023002"/>
    </source>
</evidence>
<dbReference type="Pfam" id="PF14759">
    <property type="entry name" value="Reductase_C"/>
    <property type="match status" value="1"/>
</dbReference>
<evidence type="ECO:0000256" key="8">
    <source>
        <dbReference type="ARBA" id="ARBA00023014"/>
    </source>
</evidence>
<dbReference type="PROSITE" id="PS51296">
    <property type="entry name" value="RIESKE"/>
    <property type="match status" value="1"/>
</dbReference>
<dbReference type="RefSeq" id="WP_266115829.1">
    <property type="nucleotide sequence ID" value="NZ_JANIDY010000001.1"/>
</dbReference>
<keyword evidence="6" id="KW-0560">Oxidoreductase</keyword>
<evidence type="ECO:0000256" key="4">
    <source>
        <dbReference type="ARBA" id="ARBA00022723"/>
    </source>
</evidence>
<gene>
    <name evidence="11" type="ORF">NQF86_01370</name>
</gene>
<dbReference type="PRINTS" id="PR00368">
    <property type="entry name" value="FADPNR"/>
</dbReference>
<proteinExistence type="predicted"/>
<dbReference type="SUPFAM" id="SSF55424">
    <property type="entry name" value="FAD/NAD-linked reductases, dimerisation (C-terminal) domain"/>
    <property type="match status" value="1"/>
</dbReference>
<dbReference type="SUPFAM" id="SSF51905">
    <property type="entry name" value="FAD/NAD(P)-binding domain"/>
    <property type="match status" value="1"/>
</dbReference>
<comment type="caution">
    <text evidence="11">The sequence shown here is derived from an EMBL/GenBank/DDBJ whole genome shotgun (WGS) entry which is preliminary data.</text>
</comment>
<dbReference type="InterPro" id="IPR028202">
    <property type="entry name" value="Reductase_C"/>
</dbReference>
<dbReference type="InterPro" id="IPR036188">
    <property type="entry name" value="FAD/NAD-bd_sf"/>
</dbReference>
<keyword evidence="2" id="KW-0285">Flavoprotein</keyword>
<dbReference type="PANTHER" id="PTHR43557:SF2">
    <property type="entry name" value="RIESKE DOMAIN-CONTAINING PROTEIN-RELATED"/>
    <property type="match status" value="1"/>
</dbReference>
<evidence type="ECO:0000313" key="11">
    <source>
        <dbReference type="EMBL" id="MCX5617324.1"/>
    </source>
</evidence>
<keyword evidence="3" id="KW-0001">2Fe-2S</keyword>
<dbReference type="EMBL" id="JANIDY010000001">
    <property type="protein sequence ID" value="MCX5617324.1"/>
    <property type="molecule type" value="Genomic_DNA"/>
</dbReference>
<evidence type="ECO:0000256" key="9">
    <source>
        <dbReference type="SAM" id="MobiDB-lite"/>
    </source>
</evidence>
<evidence type="ECO:0000256" key="2">
    <source>
        <dbReference type="ARBA" id="ARBA00022630"/>
    </source>
</evidence>
<dbReference type="InterPro" id="IPR050446">
    <property type="entry name" value="FAD-oxidoreductase/Apoptosis"/>
</dbReference>
<organism evidence="11 12">
    <name type="scientific">Bombella pluederhausensis</name>
    <dbReference type="NCBI Taxonomy" id="2967336"/>
    <lineage>
        <taxon>Bacteria</taxon>
        <taxon>Pseudomonadati</taxon>
        <taxon>Pseudomonadota</taxon>
        <taxon>Alphaproteobacteria</taxon>
        <taxon>Acetobacterales</taxon>
        <taxon>Acetobacteraceae</taxon>
        <taxon>Bombella</taxon>
    </lineage>
</organism>
<evidence type="ECO:0000259" key="10">
    <source>
        <dbReference type="PROSITE" id="PS51296"/>
    </source>
</evidence>
<feature type="domain" description="Rieske" evidence="10">
    <location>
        <begin position="38"/>
        <end position="138"/>
    </location>
</feature>
<evidence type="ECO:0000256" key="5">
    <source>
        <dbReference type="ARBA" id="ARBA00022827"/>
    </source>
</evidence>
<dbReference type="Gene3D" id="3.30.390.30">
    <property type="match status" value="1"/>
</dbReference>
<keyword evidence="8" id="KW-0411">Iron-sulfur</keyword>
<feature type="compositionally biased region" description="Basic and acidic residues" evidence="9">
    <location>
        <begin position="1"/>
        <end position="13"/>
    </location>
</feature>
<keyword evidence="12" id="KW-1185">Reference proteome</keyword>
<reference evidence="11" key="1">
    <citation type="submission" date="2022-07" db="EMBL/GenBank/DDBJ databases">
        <title>Bombella genomes.</title>
        <authorList>
            <person name="Harer L."/>
            <person name="Styblova S."/>
            <person name="Ehrmann M."/>
        </authorList>
    </citation>
    <scope>NUCLEOTIDE SEQUENCE</scope>
    <source>
        <strain evidence="11">TMW 2.2543</strain>
    </source>
</reference>
<dbReference type="InterPro" id="IPR016156">
    <property type="entry name" value="FAD/NAD-linked_Rdtase_dimer_sf"/>
</dbReference>
<dbReference type="PRINTS" id="PR00411">
    <property type="entry name" value="PNDRDTASEI"/>
</dbReference>
<keyword evidence="4" id="KW-0479">Metal-binding</keyword>
<protein>
    <submittedName>
        <fullName evidence="11">FAD-dependent oxidoreductase</fullName>
    </submittedName>
</protein>
<accession>A0ABT3WHQ8</accession>
<dbReference type="Gene3D" id="2.102.10.10">
    <property type="entry name" value="Rieske [2Fe-2S] iron-sulphur domain"/>
    <property type="match status" value="1"/>
</dbReference>
<dbReference type="Pfam" id="PF07992">
    <property type="entry name" value="Pyr_redox_2"/>
    <property type="match status" value="1"/>
</dbReference>
<keyword evidence="7" id="KW-0408">Iron</keyword>
<dbReference type="Gene3D" id="3.50.50.60">
    <property type="entry name" value="FAD/NAD(P)-binding domain"/>
    <property type="match status" value="2"/>
</dbReference>
<evidence type="ECO:0000256" key="7">
    <source>
        <dbReference type="ARBA" id="ARBA00023004"/>
    </source>
</evidence>
<dbReference type="InterPro" id="IPR036922">
    <property type="entry name" value="Rieske_2Fe-2S_sf"/>
</dbReference>
<comment type="cofactor">
    <cofactor evidence="1">
        <name>FAD</name>
        <dbReference type="ChEBI" id="CHEBI:57692"/>
    </cofactor>
</comment>
<feature type="region of interest" description="Disordered" evidence="9">
    <location>
        <begin position="1"/>
        <end position="31"/>
    </location>
</feature>
<name>A0ABT3WHQ8_9PROT</name>
<evidence type="ECO:0000256" key="1">
    <source>
        <dbReference type="ARBA" id="ARBA00001974"/>
    </source>
</evidence>
<evidence type="ECO:0000313" key="12">
    <source>
        <dbReference type="Proteomes" id="UP001165576"/>
    </source>
</evidence>
<dbReference type="Proteomes" id="UP001165576">
    <property type="component" value="Unassembled WGS sequence"/>
</dbReference>